<sequence length="133" mass="14670">MTHSMFKADGLERFKCFISLETLDKNEPAMTTARSWGNTSFSSYGEVSQACSKFYESEDLVDSSTSNVANHPYPEFDTDCGPTLLLRVGEAELVADHVVITGFICQKSVQGVQPEPTCNECDKDDALRTDISN</sequence>
<keyword evidence="2" id="KW-1185">Reference proteome</keyword>
<evidence type="ECO:0000313" key="1">
    <source>
        <dbReference type="EMBL" id="KAK4352057.1"/>
    </source>
</evidence>
<evidence type="ECO:0000313" key="2">
    <source>
        <dbReference type="Proteomes" id="UP001291623"/>
    </source>
</evidence>
<name>A0AAE1V1V3_9SOLA</name>
<dbReference type="EMBL" id="JAVYJV010000015">
    <property type="protein sequence ID" value="KAK4352057.1"/>
    <property type="molecule type" value="Genomic_DNA"/>
</dbReference>
<dbReference type="Proteomes" id="UP001291623">
    <property type="component" value="Unassembled WGS sequence"/>
</dbReference>
<organism evidence="1 2">
    <name type="scientific">Anisodus tanguticus</name>
    <dbReference type="NCBI Taxonomy" id="243964"/>
    <lineage>
        <taxon>Eukaryota</taxon>
        <taxon>Viridiplantae</taxon>
        <taxon>Streptophyta</taxon>
        <taxon>Embryophyta</taxon>
        <taxon>Tracheophyta</taxon>
        <taxon>Spermatophyta</taxon>
        <taxon>Magnoliopsida</taxon>
        <taxon>eudicotyledons</taxon>
        <taxon>Gunneridae</taxon>
        <taxon>Pentapetalae</taxon>
        <taxon>asterids</taxon>
        <taxon>lamiids</taxon>
        <taxon>Solanales</taxon>
        <taxon>Solanaceae</taxon>
        <taxon>Solanoideae</taxon>
        <taxon>Hyoscyameae</taxon>
        <taxon>Anisodus</taxon>
    </lineage>
</organism>
<comment type="caution">
    <text evidence="1">The sequence shown here is derived from an EMBL/GenBank/DDBJ whole genome shotgun (WGS) entry which is preliminary data.</text>
</comment>
<reference evidence="1" key="1">
    <citation type="submission" date="2023-12" db="EMBL/GenBank/DDBJ databases">
        <title>Genome assembly of Anisodus tanguticus.</title>
        <authorList>
            <person name="Wang Y.-J."/>
        </authorList>
    </citation>
    <scope>NUCLEOTIDE SEQUENCE</scope>
    <source>
        <strain evidence="1">KB-2021</strain>
        <tissue evidence="1">Leaf</tissue>
    </source>
</reference>
<protein>
    <submittedName>
        <fullName evidence="1">Uncharacterized protein</fullName>
    </submittedName>
</protein>
<gene>
    <name evidence="1" type="ORF">RND71_027575</name>
</gene>
<proteinExistence type="predicted"/>
<accession>A0AAE1V1V3</accession>
<dbReference type="AlphaFoldDB" id="A0AAE1V1V3"/>